<dbReference type="GO" id="GO:0005789">
    <property type="term" value="C:endoplasmic reticulum membrane"/>
    <property type="evidence" value="ECO:0007669"/>
    <property type="project" value="UniProtKB-SubCell"/>
</dbReference>
<organism evidence="14 15">
    <name type="scientific">Durio zibethinus</name>
    <name type="common">Durian</name>
    <dbReference type="NCBI Taxonomy" id="66656"/>
    <lineage>
        <taxon>Eukaryota</taxon>
        <taxon>Viridiplantae</taxon>
        <taxon>Streptophyta</taxon>
        <taxon>Embryophyta</taxon>
        <taxon>Tracheophyta</taxon>
        <taxon>Spermatophyta</taxon>
        <taxon>Magnoliopsida</taxon>
        <taxon>eudicotyledons</taxon>
        <taxon>Gunneridae</taxon>
        <taxon>Pentapetalae</taxon>
        <taxon>rosids</taxon>
        <taxon>malvids</taxon>
        <taxon>Malvales</taxon>
        <taxon>Malvaceae</taxon>
        <taxon>Helicteroideae</taxon>
        <taxon>Durio</taxon>
    </lineage>
</organism>
<reference evidence="15" key="1">
    <citation type="submission" date="2025-08" db="UniProtKB">
        <authorList>
            <consortium name="RefSeq"/>
        </authorList>
    </citation>
    <scope>IDENTIFICATION</scope>
    <source>
        <tissue evidence="15">Fruit stalk</tissue>
    </source>
</reference>
<evidence type="ECO:0000256" key="5">
    <source>
        <dbReference type="ARBA" id="ARBA00022679"/>
    </source>
</evidence>
<evidence type="ECO:0000259" key="13">
    <source>
        <dbReference type="Pfam" id="PF06974"/>
    </source>
</evidence>
<comment type="similarity">
    <text evidence="8">In the N-terminal section; belongs to the long-chain O-acyltransferase family.</text>
</comment>
<evidence type="ECO:0000256" key="10">
    <source>
        <dbReference type="ARBA" id="ARBA00048109"/>
    </source>
</evidence>
<dbReference type="InterPro" id="IPR009721">
    <property type="entry name" value="O-acyltransferase_WSD1_C"/>
</dbReference>
<evidence type="ECO:0000256" key="3">
    <source>
        <dbReference type="ARBA" id="ARBA00004771"/>
    </source>
</evidence>
<evidence type="ECO:0000313" key="14">
    <source>
        <dbReference type="Proteomes" id="UP000515121"/>
    </source>
</evidence>
<evidence type="ECO:0000256" key="2">
    <source>
        <dbReference type="ARBA" id="ARBA00004586"/>
    </source>
</evidence>
<keyword evidence="7" id="KW-0012">Acyltransferase</keyword>
<dbReference type="GeneID" id="111278009"/>
<dbReference type="GO" id="GO:0047196">
    <property type="term" value="F:long-chain-alcohol O-fatty-acyltransferase activity"/>
    <property type="evidence" value="ECO:0007669"/>
    <property type="project" value="UniProtKB-EC"/>
</dbReference>
<dbReference type="AlphaFoldDB" id="A0A6P5WWE8"/>
<dbReference type="InterPro" id="IPR023213">
    <property type="entry name" value="CAT-like_dom_sf"/>
</dbReference>
<comment type="catalytic activity">
    <reaction evidence="10">
        <text>an acyl-CoA + a 1,2-diacyl-sn-glycerol = a triacyl-sn-glycerol + CoA</text>
        <dbReference type="Rhea" id="RHEA:10868"/>
        <dbReference type="ChEBI" id="CHEBI:17815"/>
        <dbReference type="ChEBI" id="CHEBI:57287"/>
        <dbReference type="ChEBI" id="CHEBI:58342"/>
        <dbReference type="ChEBI" id="CHEBI:64615"/>
        <dbReference type="EC" id="2.3.1.20"/>
    </reaction>
</comment>
<name>A0A6P5WWE8_DURZI</name>
<dbReference type="KEGG" id="dzi:111278009"/>
<evidence type="ECO:0000259" key="12">
    <source>
        <dbReference type="Pfam" id="PF03007"/>
    </source>
</evidence>
<keyword evidence="14" id="KW-1185">Reference proteome</keyword>
<dbReference type="Proteomes" id="UP000515121">
    <property type="component" value="Unplaced"/>
</dbReference>
<dbReference type="PANTHER" id="PTHR31650">
    <property type="entry name" value="O-ACYLTRANSFERASE (WSD1-LIKE) FAMILY PROTEIN"/>
    <property type="match status" value="1"/>
</dbReference>
<feature type="domain" description="O-acyltransferase WSD1-like N-terminal" evidence="12">
    <location>
        <begin position="84"/>
        <end position="293"/>
    </location>
</feature>
<evidence type="ECO:0000256" key="7">
    <source>
        <dbReference type="ARBA" id="ARBA00023315"/>
    </source>
</evidence>
<evidence type="ECO:0000256" key="6">
    <source>
        <dbReference type="ARBA" id="ARBA00022824"/>
    </source>
</evidence>
<dbReference type="GO" id="GO:0004144">
    <property type="term" value="F:diacylglycerol O-acyltransferase activity"/>
    <property type="evidence" value="ECO:0007669"/>
    <property type="project" value="UniProtKB-EC"/>
</dbReference>
<comment type="pathway">
    <text evidence="3">Glycerolipid metabolism; triacylglycerol biosynthesis.</text>
</comment>
<accession>A0A6P5WWE8</accession>
<feature type="region of interest" description="Disordered" evidence="11">
    <location>
        <begin position="1"/>
        <end position="23"/>
    </location>
</feature>
<gene>
    <name evidence="15" type="primary">LOC111278009</name>
</gene>
<dbReference type="GO" id="GO:0019432">
    <property type="term" value="P:triglyceride biosynthetic process"/>
    <property type="evidence" value="ECO:0007669"/>
    <property type="project" value="UniProtKB-UniPathway"/>
</dbReference>
<keyword evidence="6" id="KW-0256">Endoplasmic reticulum</keyword>
<comment type="catalytic activity">
    <reaction evidence="9">
        <text>a long chain fatty alcohol + a fatty acyl-CoA = a long-chain alcohol wax ester + CoA</text>
        <dbReference type="Rhea" id="RHEA:38443"/>
        <dbReference type="ChEBI" id="CHEBI:17135"/>
        <dbReference type="ChEBI" id="CHEBI:57287"/>
        <dbReference type="ChEBI" id="CHEBI:77636"/>
        <dbReference type="ChEBI" id="CHEBI:235323"/>
        <dbReference type="EC" id="2.3.1.75"/>
    </reaction>
</comment>
<dbReference type="SUPFAM" id="SSF52777">
    <property type="entry name" value="CoA-dependent acyltransferases"/>
    <property type="match status" value="1"/>
</dbReference>
<dbReference type="PANTHER" id="PTHR31650:SF38">
    <property type="entry name" value="O-ACYLTRANSFERASE WSD1-LIKE"/>
    <property type="match status" value="1"/>
</dbReference>
<feature type="domain" description="O-acyltransferase WSD1 C-terminal" evidence="13">
    <location>
        <begin position="355"/>
        <end position="491"/>
    </location>
</feature>
<evidence type="ECO:0000313" key="15">
    <source>
        <dbReference type="RefSeq" id="XP_022720183.1"/>
    </source>
</evidence>
<evidence type="ECO:0000256" key="4">
    <source>
        <dbReference type="ARBA" id="ARBA00005189"/>
    </source>
</evidence>
<dbReference type="UniPathway" id="UPA00282"/>
<dbReference type="Pfam" id="PF06974">
    <property type="entry name" value="WS_DGAT_C"/>
    <property type="match status" value="1"/>
</dbReference>
<dbReference type="InterPro" id="IPR045034">
    <property type="entry name" value="O-acyltransferase_WSD1-like"/>
</dbReference>
<evidence type="ECO:0000256" key="1">
    <source>
        <dbReference type="ARBA" id="ARBA00004162"/>
    </source>
</evidence>
<proteinExistence type="inferred from homology"/>
<dbReference type="RefSeq" id="XP_022720183.1">
    <property type="nucleotide sequence ID" value="XM_022864448.1"/>
</dbReference>
<comment type="subcellular location">
    <subcellularLocation>
        <location evidence="1">Cell membrane</location>
        <topology evidence="1">Single-pass membrane protein</topology>
    </subcellularLocation>
    <subcellularLocation>
        <location evidence="2">Endoplasmic reticulum membrane</location>
    </subcellularLocation>
</comment>
<protein>
    <submittedName>
        <fullName evidence="15">O-acyltransferase WSD1-like</fullName>
    </submittedName>
</protein>
<evidence type="ECO:0000256" key="9">
    <source>
        <dbReference type="ARBA" id="ARBA00047604"/>
    </source>
</evidence>
<dbReference type="InterPro" id="IPR004255">
    <property type="entry name" value="O-acyltransferase_WSD1_N"/>
</dbReference>
<dbReference type="OrthoDB" id="619536at2759"/>
<comment type="pathway">
    <text evidence="4">Lipid metabolism.</text>
</comment>
<dbReference type="Pfam" id="PF03007">
    <property type="entry name" value="WS_DGAT_cat"/>
    <property type="match status" value="1"/>
</dbReference>
<dbReference type="GO" id="GO:0005886">
    <property type="term" value="C:plasma membrane"/>
    <property type="evidence" value="ECO:0007669"/>
    <property type="project" value="UniProtKB-SubCell"/>
</dbReference>
<evidence type="ECO:0000256" key="8">
    <source>
        <dbReference type="ARBA" id="ARBA00024360"/>
    </source>
</evidence>
<keyword evidence="5" id="KW-0808">Transferase</keyword>
<evidence type="ECO:0000256" key="11">
    <source>
        <dbReference type="SAM" id="MobiDB-lite"/>
    </source>
</evidence>
<sequence>MEFGGIYDRQNVGQEDTNRRGLRSRSHIGLKQIKVRKEIDDESGEEKEPLSPMARMFHEPESDVYIIVIVGFKSPIEPSSFKANLVETLLKHPRFSSVQVADDENGRELKWVQTKVDIDKHVIVPMVDQVMASSSDKYVEDYVANISKTKISMSIPMWDCHILNLKTCDAESTLVIRVHHSLGDGTSLMSLLVSCSRKVSDPDALPTFPAMKKPRSAGWFWRFWSVLVLIWNTLVDMGMCVATTYFLKDTQTPLKAPSSTVAFTSRRIVRRAFCLDDVKLVKNATNTTVNDVMLAITQAGLSRYLNKKYGGEARGRENNFPNNIRLRATLFINLRSSPGDYALAEMAKKNSKAEWGNKIGYVLFPFTIALKDKPLDYIRDAKATMDRKKATLEAKFRLFMAKFFVRFCRTKLATFPLTTMWFSNMAGPLEEISIFGNQVSFIAPSLYGQPVALTIHVVSYAKKITMVLSVDDNIIPDPYQLCDDFEESLKLFKNSVTAEGLILN</sequence>
<dbReference type="Gene3D" id="3.30.559.10">
    <property type="entry name" value="Chloramphenicol acetyltransferase-like domain"/>
    <property type="match status" value="1"/>
</dbReference>